<name>A0AAE0GSX1_9CHLO</name>
<reference evidence="9 10" key="1">
    <citation type="journal article" date="2015" name="Genome Biol. Evol.">
        <title>Comparative Genomics of a Bacterivorous Green Alga Reveals Evolutionary Causalities and Consequences of Phago-Mixotrophic Mode of Nutrition.</title>
        <authorList>
            <person name="Burns J.A."/>
            <person name="Paasch A."/>
            <person name="Narechania A."/>
            <person name="Kim E."/>
        </authorList>
    </citation>
    <scope>NUCLEOTIDE SEQUENCE [LARGE SCALE GENOMIC DNA]</scope>
    <source>
        <strain evidence="9 10">PLY_AMNH</strain>
    </source>
</reference>
<dbReference type="InterPro" id="IPR001577">
    <property type="entry name" value="Peptidase_M8"/>
</dbReference>
<evidence type="ECO:0000256" key="8">
    <source>
        <dbReference type="PIRSR" id="PIRSR601577-2"/>
    </source>
</evidence>
<comment type="similarity">
    <text evidence="1">Belongs to the peptidase M8 family.</text>
</comment>
<evidence type="ECO:0000256" key="7">
    <source>
        <dbReference type="PIRSR" id="PIRSR601577-1"/>
    </source>
</evidence>
<dbReference type="GO" id="GO:0004222">
    <property type="term" value="F:metalloendopeptidase activity"/>
    <property type="evidence" value="ECO:0007669"/>
    <property type="project" value="InterPro"/>
</dbReference>
<gene>
    <name evidence="9" type="ORF">CYMTET_8735</name>
</gene>
<keyword evidence="10" id="KW-1185">Reference proteome</keyword>
<keyword evidence="2" id="KW-0645">Protease</keyword>
<dbReference type="PANTHER" id="PTHR10942">
    <property type="entry name" value="LEISHMANOLYSIN-LIKE PEPTIDASE"/>
    <property type="match status" value="1"/>
</dbReference>
<keyword evidence="6 8" id="KW-0482">Metalloprotease</keyword>
<feature type="active site" evidence="7">
    <location>
        <position position="259"/>
    </location>
</feature>
<evidence type="ECO:0000256" key="2">
    <source>
        <dbReference type="ARBA" id="ARBA00022670"/>
    </source>
</evidence>
<dbReference type="Gene3D" id="3.10.170.20">
    <property type="match status" value="1"/>
</dbReference>
<keyword evidence="4" id="KW-0378">Hydrolase</keyword>
<dbReference type="PANTHER" id="PTHR10942:SF0">
    <property type="entry name" value="LEISHMANOLYSIN-LIKE PEPTIDASE"/>
    <property type="match status" value="1"/>
</dbReference>
<keyword evidence="3 8" id="KW-0479">Metal-binding</keyword>
<comment type="cofactor">
    <cofactor evidence="8">
        <name>Zn(2+)</name>
        <dbReference type="ChEBI" id="CHEBI:29105"/>
    </cofactor>
    <text evidence="8">Binds 1 zinc ion per subunit.</text>
</comment>
<evidence type="ECO:0000256" key="4">
    <source>
        <dbReference type="ARBA" id="ARBA00022801"/>
    </source>
</evidence>
<comment type="caution">
    <text evidence="9">The sequence shown here is derived from an EMBL/GenBank/DDBJ whole genome shotgun (WGS) entry which is preliminary data.</text>
</comment>
<dbReference type="GO" id="GO:0007155">
    <property type="term" value="P:cell adhesion"/>
    <property type="evidence" value="ECO:0007669"/>
    <property type="project" value="InterPro"/>
</dbReference>
<dbReference type="Gene3D" id="3.90.132.10">
    <property type="entry name" value="Leishmanolysin , domain 2"/>
    <property type="match status" value="1"/>
</dbReference>
<evidence type="ECO:0000313" key="10">
    <source>
        <dbReference type="Proteomes" id="UP001190700"/>
    </source>
</evidence>
<dbReference type="EMBL" id="LGRX02002712">
    <property type="protein sequence ID" value="KAK3283573.1"/>
    <property type="molecule type" value="Genomic_DNA"/>
</dbReference>
<dbReference type="Pfam" id="PF01457">
    <property type="entry name" value="Peptidase_M8"/>
    <property type="match status" value="1"/>
</dbReference>
<protein>
    <recommendedName>
        <fullName evidence="11">Leishmanolysin-like peptidase</fullName>
    </recommendedName>
</protein>
<accession>A0AAE0GSX1</accession>
<evidence type="ECO:0000313" key="9">
    <source>
        <dbReference type="EMBL" id="KAK3283573.1"/>
    </source>
</evidence>
<feature type="binding site" evidence="8">
    <location>
        <position position="262"/>
    </location>
    <ligand>
        <name>Zn(2+)</name>
        <dbReference type="ChEBI" id="CHEBI:29105"/>
        <note>catalytic</note>
    </ligand>
</feature>
<keyword evidence="5 8" id="KW-0862">Zinc</keyword>
<dbReference type="GO" id="GO:0016020">
    <property type="term" value="C:membrane"/>
    <property type="evidence" value="ECO:0007669"/>
    <property type="project" value="InterPro"/>
</dbReference>
<evidence type="ECO:0000256" key="6">
    <source>
        <dbReference type="ARBA" id="ARBA00023049"/>
    </source>
</evidence>
<dbReference type="AlphaFoldDB" id="A0AAE0GSX1"/>
<evidence type="ECO:0000256" key="1">
    <source>
        <dbReference type="ARBA" id="ARBA00005860"/>
    </source>
</evidence>
<evidence type="ECO:0000256" key="5">
    <source>
        <dbReference type="ARBA" id="ARBA00022833"/>
    </source>
</evidence>
<dbReference type="SUPFAM" id="SSF55486">
    <property type="entry name" value="Metalloproteases ('zincins'), catalytic domain"/>
    <property type="match status" value="1"/>
</dbReference>
<dbReference type="GO" id="GO:0006508">
    <property type="term" value="P:proteolysis"/>
    <property type="evidence" value="ECO:0007669"/>
    <property type="project" value="UniProtKB-KW"/>
</dbReference>
<evidence type="ECO:0000256" key="3">
    <source>
        <dbReference type="ARBA" id="ARBA00022723"/>
    </source>
</evidence>
<dbReference type="GO" id="GO:0005737">
    <property type="term" value="C:cytoplasm"/>
    <property type="evidence" value="ECO:0007669"/>
    <property type="project" value="TreeGrafter"/>
</dbReference>
<dbReference type="Proteomes" id="UP001190700">
    <property type="component" value="Unassembled WGS sequence"/>
</dbReference>
<evidence type="ECO:0008006" key="11">
    <source>
        <dbReference type="Google" id="ProtNLM"/>
    </source>
</evidence>
<dbReference type="GO" id="GO:0046872">
    <property type="term" value="F:metal ion binding"/>
    <property type="evidence" value="ECO:0007669"/>
    <property type="project" value="UniProtKB-KW"/>
</dbReference>
<feature type="binding site" evidence="8">
    <location>
        <position position="258"/>
    </location>
    <ligand>
        <name>Zn(2+)</name>
        <dbReference type="ChEBI" id="CHEBI:29105"/>
        <note>catalytic</note>
    </ligand>
</feature>
<organism evidence="9 10">
    <name type="scientific">Cymbomonas tetramitiformis</name>
    <dbReference type="NCBI Taxonomy" id="36881"/>
    <lineage>
        <taxon>Eukaryota</taxon>
        <taxon>Viridiplantae</taxon>
        <taxon>Chlorophyta</taxon>
        <taxon>Pyramimonadophyceae</taxon>
        <taxon>Pyramimonadales</taxon>
        <taxon>Pyramimonadaceae</taxon>
        <taxon>Cymbomonas</taxon>
    </lineage>
</organism>
<sequence>MQWSTVVVFFLMGRPQGMRGHELSAIECPHATLIHPMTERHMRARRELPLAAHAHAAGHQGRRALLATEPRALRIHVDMQLSNLDASLSAYVEEELAPAAVAAISRYIQVKEPMPGALQLPRVCAEYVTLYNGTVLCSSVEPIDTCGEGDWTATHNASYFAGYEICDCPDAAETSPDVDCTCTFTEGGGGVPDVDFVLYVTSGYLQACERSTVAVGSYCSQDVSNHRPLAGFANLCPNRIENATAGLVYMQQLDILVHEILHGLVMDDGLYDYFIDSSGKRLGKHNVVQNFTERGVRVHKIVTPKVREAAAAQLACTPLNGAELENEGGLNMVRPLPILRSVYRILVLGVTRR</sequence>
<proteinExistence type="inferred from homology"/>